<feature type="binding site" evidence="2">
    <location>
        <position position="173"/>
    </location>
    <ligand>
        <name>Zn(2+)</name>
        <dbReference type="ChEBI" id="CHEBI:29105"/>
    </ligand>
</feature>
<protein>
    <recommendedName>
        <fullName evidence="3">Deacetylase sirtuin-type domain-containing protein</fullName>
    </recommendedName>
</protein>
<sequence>MIFKKIRKGHADWRNFLCSTPARDYVFQKDAYEDQIDRAAKNIRNTDCVIIGAGAGASTAAGIQYGGKRFTDNFAEFIKKYGEYYMTDMYAAGFYPYPSEEAKWGYWSKHALMNRFDPPALPLYTELYDLVKNKEYFVLTTNVDHQFYKAGFDEKRIFATQGDYGKIQCQKACHSKTYDAKDLFRKMDKARRDCLIPSELVPKCPVCGGNMAMNLRCDNYFVEDEAWHEAADRYAGFLEQHKDKKVVLLELGVGFNTPIIIRFPFEKMVRENSSYSLIRLNMDEAVVPESFGERAIGIGGDMAKAITDIRGLVL</sequence>
<feature type="binding site" evidence="2">
    <location>
        <position position="204"/>
    </location>
    <ligand>
        <name>Zn(2+)</name>
        <dbReference type="ChEBI" id="CHEBI:29105"/>
    </ligand>
</feature>
<dbReference type="GeneID" id="79805673"/>
<keyword evidence="2" id="KW-0479">Metal-binding</keyword>
<evidence type="ECO:0000259" key="3">
    <source>
        <dbReference type="PROSITE" id="PS50305"/>
    </source>
</evidence>
<dbReference type="PANTHER" id="PTHR11085:SF10">
    <property type="entry name" value="NAD-DEPENDENT PROTEIN DEACYLASE SIRTUIN-5, MITOCHONDRIAL-RELATED"/>
    <property type="match status" value="1"/>
</dbReference>
<organism evidence="4 5">
    <name type="scientific">Blautia obeum</name>
    <dbReference type="NCBI Taxonomy" id="40520"/>
    <lineage>
        <taxon>Bacteria</taxon>
        <taxon>Bacillati</taxon>
        <taxon>Bacillota</taxon>
        <taxon>Clostridia</taxon>
        <taxon>Lachnospirales</taxon>
        <taxon>Lachnospiraceae</taxon>
        <taxon>Blautia</taxon>
    </lineage>
</organism>
<evidence type="ECO:0000313" key="5">
    <source>
        <dbReference type="Proteomes" id="UP000095409"/>
    </source>
</evidence>
<proteinExistence type="predicted"/>
<comment type="caution">
    <text evidence="2">Lacks conserved residue(s) required for the propagation of feature annotation.</text>
</comment>
<dbReference type="GO" id="GO:0017136">
    <property type="term" value="F:histone deacetylase activity, NAD-dependent"/>
    <property type="evidence" value="ECO:0007669"/>
    <property type="project" value="TreeGrafter"/>
</dbReference>
<dbReference type="PROSITE" id="PS50305">
    <property type="entry name" value="SIRTUIN"/>
    <property type="match status" value="1"/>
</dbReference>
<dbReference type="SUPFAM" id="SSF52467">
    <property type="entry name" value="DHS-like NAD/FAD-binding domain"/>
    <property type="match status" value="1"/>
</dbReference>
<dbReference type="PANTHER" id="PTHR11085">
    <property type="entry name" value="NAD-DEPENDENT PROTEIN DEACYLASE SIRTUIN-5, MITOCHONDRIAL-RELATED"/>
    <property type="match status" value="1"/>
</dbReference>
<dbReference type="InterPro" id="IPR026590">
    <property type="entry name" value="Ssirtuin_cat_dom"/>
</dbReference>
<evidence type="ECO:0000256" key="2">
    <source>
        <dbReference type="PROSITE-ProRule" id="PRU00236"/>
    </source>
</evidence>
<dbReference type="Gene3D" id="3.40.50.1220">
    <property type="entry name" value="TPP-binding domain"/>
    <property type="match status" value="1"/>
</dbReference>
<keyword evidence="1" id="KW-0520">NAD</keyword>
<dbReference type="GO" id="GO:0070403">
    <property type="term" value="F:NAD+ binding"/>
    <property type="evidence" value="ECO:0007669"/>
    <property type="project" value="TreeGrafter"/>
</dbReference>
<dbReference type="InterPro" id="IPR029035">
    <property type="entry name" value="DHS-like_NAD/FAD-binding_dom"/>
</dbReference>
<dbReference type="InterPro" id="IPR050134">
    <property type="entry name" value="NAD-dep_sirtuin_deacylases"/>
</dbReference>
<feature type="binding site" evidence="2">
    <location>
        <position position="169"/>
    </location>
    <ligand>
        <name>Zn(2+)</name>
        <dbReference type="ChEBI" id="CHEBI:29105"/>
    </ligand>
</feature>
<dbReference type="AlphaFoldDB" id="A0A174D5M3"/>
<feature type="domain" description="Deacetylase sirtuin-type" evidence="3">
    <location>
        <begin position="29"/>
        <end position="314"/>
    </location>
</feature>
<gene>
    <name evidence="4" type="ORF">ERS852394_01686</name>
</gene>
<dbReference type="GO" id="GO:0046872">
    <property type="term" value="F:metal ion binding"/>
    <property type="evidence" value="ECO:0007669"/>
    <property type="project" value="UniProtKB-KW"/>
</dbReference>
<feature type="binding site" evidence="2">
    <location>
        <position position="207"/>
    </location>
    <ligand>
        <name>Zn(2+)</name>
        <dbReference type="ChEBI" id="CHEBI:29105"/>
    </ligand>
</feature>
<evidence type="ECO:0000313" key="4">
    <source>
        <dbReference type="EMBL" id="CUO21032.1"/>
    </source>
</evidence>
<name>A0A174D5M3_9FIRM</name>
<reference evidence="4 5" key="1">
    <citation type="submission" date="2015-09" db="EMBL/GenBank/DDBJ databases">
        <authorList>
            <consortium name="Pathogen Informatics"/>
        </authorList>
    </citation>
    <scope>NUCLEOTIDE SEQUENCE [LARGE SCALE GENOMIC DNA]</scope>
    <source>
        <strain evidence="4 5">2789STDY5608837</strain>
    </source>
</reference>
<dbReference type="RefSeq" id="WP_005426050.1">
    <property type="nucleotide sequence ID" value="NZ_CYZD01000007.1"/>
</dbReference>
<keyword evidence="2" id="KW-0862">Zinc</keyword>
<evidence type="ECO:0000256" key="1">
    <source>
        <dbReference type="ARBA" id="ARBA00023027"/>
    </source>
</evidence>
<dbReference type="Proteomes" id="UP000095409">
    <property type="component" value="Unassembled WGS sequence"/>
</dbReference>
<dbReference type="EMBL" id="CYZD01000007">
    <property type="protein sequence ID" value="CUO21032.1"/>
    <property type="molecule type" value="Genomic_DNA"/>
</dbReference>
<accession>A0A174D5M3</accession>